<evidence type="ECO:0000256" key="4">
    <source>
        <dbReference type="ARBA" id="ARBA00022989"/>
    </source>
</evidence>
<dbReference type="PANTHER" id="PTHR32322:SF2">
    <property type="entry name" value="EAMA DOMAIN-CONTAINING PROTEIN"/>
    <property type="match status" value="1"/>
</dbReference>
<feature type="transmembrane region" description="Helical" evidence="6">
    <location>
        <begin position="167"/>
        <end position="186"/>
    </location>
</feature>
<evidence type="ECO:0000256" key="5">
    <source>
        <dbReference type="ARBA" id="ARBA00023136"/>
    </source>
</evidence>
<dbReference type="SUPFAM" id="SSF103481">
    <property type="entry name" value="Multidrug resistance efflux transporter EmrE"/>
    <property type="match status" value="2"/>
</dbReference>
<dbReference type="InterPro" id="IPR037185">
    <property type="entry name" value="EmrE-like"/>
</dbReference>
<organism evidence="8 9">
    <name type="scientific">Maricaulis virginensis</name>
    <dbReference type="NCBI Taxonomy" id="144022"/>
    <lineage>
        <taxon>Bacteria</taxon>
        <taxon>Pseudomonadati</taxon>
        <taxon>Pseudomonadota</taxon>
        <taxon>Alphaproteobacteria</taxon>
        <taxon>Maricaulales</taxon>
        <taxon>Maricaulaceae</taxon>
        <taxon>Maricaulis</taxon>
    </lineage>
</organism>
<feature type="domain" description="EamA" evidence="7">
    <location>
        <begin position="2"/>
        <end position="60"/>
    </location>
</feature>
<protein>
    <recommendedName>
        <fullName evidence="7">EamA domain-containing protein</fullName>
    </recommendedName>
</protein>
<comment type="subcellular location">
    <subcellularLocation>
        <location evidence="1">Membrane</location>
        <topology evidence="1">Multi-pass membrane protein</topology>
    </subcellularLocation>
</comment>
<evidence type="ECO:0000259" key="7">
    <source>
        <dbReference type="Pfam" id="PF00892"/>
    </source>
</evidence>
<evidence type="ECO:0000313" key="8">
    <source>
        <dbReference type="EMBL" id="GLK53498.1"/>
    </source>
</evidence>
<dbReference type="EMBL" id="BSFE01000011">
    <property type="protein sequence ID" value="GLK53498.1"/>
    <property type="molecule type" value="Genomic_DNA"/>
</dbReference>
<dbReference type="InterPro" id="IPR050638">
    <property type="entry name" value="AA-Vitamin_Transporters"/>
</dbReference>
<evidence type="ECO:0000256" key="1">
    <source>
        <dbReference type="ARBA" id="ARBA00004141"/>
    </source>
</evidence>
<reference evidence="8" key="1">
    <citation type="journal article" date="2014" name="Int. J. Syst. Evol. Microbiol.">
        <title>Complete genome sequence of Corynebacterium casei LMG S-19264T (=DSM 44701T), isolated from a smear-ripened cheese.</title>
        <authorList>
            <consortium name="US DOE Joint Genome Institute (JGI-PGF)"/>
            <person name="Walter F."/>
            <person name="Albersmeier A."/>
            <person name="Kalinowski J."/>
            <person name="Ruckert C."/>
        </authorList>
    </citation>
    <scope>NUCLEOTIDE SEQUENCE</scope>
    <source>
        <strain evidence="8">VKM B-1513</strain>
    </source>
</reference>
<proteinExistence type="inferred from homology"/>
<dbReference type="Pfam" id="PF00892">
    <property type="entry name" value="EamA"/>
    <property type="match status" value="2"/>
</dbReference>
<dbReference type="PANTHER" id="PTHR32322">
    <property type="entry name" value="INNER MEMBRANE TRANSPORTER"/>
    <property type="match status" value="1"/>
</dbReference>
<keyword evidence="5 6" id="KW-0472">Membrane</keyword>
<feature type="transmembrane region" description="Helical" evidence="6">
    <location>
        <begin position="12"/>
        <end position="37"/>
    </location>
</feature>
<evidence type="ECO:0000256" key="6">
    <source>
        <dbReference type="SAM" id="Phobius"/>
    </source>
</evidence>
<dbReference type="Proteomes" id="UP001143486">
    <property type="component" value="Unassembled WGS sequence"/>
</dbReference>
<keyword evidence="4 6" id="KW-1133">Transmembrane helix</keyword>
<comment type="caution">
    <text evidence="8">The sequence shown here is derived from an EMBL/GenBank/DDBJ whole genome shotgun (WGS) entry which is preliminary data.</text>
</comment>
<feature type="transmembrane region" description="Helical" evidence="6">
    <location>
        <begin position="71"/>
        <end position="91"/>
    </location>
</feature>
<comment type="similarity">
    <text evidence="2">Belongs to the EamA transporter family.</text>
</comment>
<dbReference type="InterPro" id="IPR000620">
    <property type="entry name" value="EamA_dom"/>
</dbReference>
<reference evidence="8" key="2">
    <citation type="submission" date="2023-01" db="EMBL/GenBank/DDBJ databases">
        <authorList>
            <person name="Sun Q."/>
            <person name="Evtushenko L."/>
        </authorList>
    </citation>
    <scope>NUCLEOTIDE SEQUENCE</scope>
    <source>
        <strain evidence="8">VKM B-1513</strain>
    </source>
</reference>
<feature type="transmembrane region" description="Helical" evidence="6">
    <location>
        <begin position="136"/>
        <end position="155"/>
    </location>
</feature>
<sequence>MGFWGMFEAARWVSPGLATVVANIQPLAAAGLAAVFLKETLSLKTLCGLVGGFVGIVLIALPSFGQNGPDGPAVGFGFLAISMLGISISNVMIKHAVTSIDPLVMMGLQLVFGAIPLGLASPFLEANRAIEFTGAFGLSLVLLALPGTALVYWLWTDVLRRMELSRANAFSFLVPVIGLALGWTFYNETLSPLTLLGALIVIGGLAAANWPSQEEEHAPTH</sequence>
<feature type="transmembrane region" description="Helical" evidence="6">
    <location>
        <begin position="103"/>
        <end position="124"/>
    </location>
</feature>
<evidence type="ECO:0000256" key="3">
    <source>
        <dbReference type="ARBA" id="ARBA00022692"/>
    </source>
</evidence>
<evidence type="ECO:0000256" key="2">
    <source>
        <dbReference type="ARBA" id="ARBA00007362"/>
    </source>
</evidence>
<feature type="transmembrane region" description="Helical" evidence="6">
    <location>
        <begin position="192"/>
        <end position="210"/>
    </location>
</feature>
<accession>A0A9W6INX1</accession>
<keyword evidence="9" id="KW-1185">Reference proteome</keyword>
<keyword evidence="3 6" id="KW-0812">Transmembrane</keyword>
<gene>
    <name evidence="8" type="ORF">GCM10017621_30060</name>
</gene>
<feature type="domain" description="EamA" evidence="7">
    <location>
        <begin position="76"/>
        <end position="207"/>
    </location>
</feature>
<dbReference type="Gene3D" id="1.10.3730.20">
    <property type="match status" value="1"/>
</dbReference>
<feature type="transmembrane region" description="Helical" evidence="6">
    <location>
        <begin position="46"/>
        <end position="65"/>
    </location>
</feature>
<dbReference type="GO" id="GO:0016020">
    <property type="term" value="C:membrane"/>
    <property type="evidence" value="ECO:0007669"/>
    <property type="project" value="UniProtKB-SubCell"/>
</dbReference>
<dbReference type="AlphaFoldDB" id="A0A9W6INX1"/>
<name>A0A9W6INX1_9PROT</name>
<evidence type="ECO:0000313" key="9">
    <source>
        <dbReference type="Proteomes" id="UP001143486"/>
    </source>
</evidence>